<name>A0A250XIS1_9CHLO</name>
<evidence type="ECO:0000259" key="2">
    <source>
        <dbReference type="SMART" id="SM00484"/>
    </source>
</evidence>
<dbReference type="AlphaFoldDB" id="A0A250XIS1"/>
<feature type="domain" description="XPG-I" evidence="2">
    <location>
        <begin position="89"/>
        <end position="165"/>
    </location>
</feature>
<dbReference type="STRING" id="1157962.A0A250XIS1"/>
<sequence>MQSLQLAEAFKNGHAQCLKIIFERCCNWLRFGCMPLLVLDGISPQAKAETRALRALRRGAEEACSSSSHTRIPANTYQSINKLVVQLLNAMGLPHVQAVGEAEATCAALNKLGFVDGCHSTDVDSLLFGATAVYKKLKLRVDGSAAKDNEVEVIHMSGVRRQFGLQGGGQLALMAMAQLIGGDYNTGGAKGVGKCLAFDGIRALLAGSKDDSNILQVLAAALERGPDPRLMAMTACTGCKNCGHESAGRGKCKQHSRAGCGGCGTLASKGGPGGCVYRVFSLCECEFHRMEGQRLLTRMIDRATQTPGFLQKCEVAQQTYLDQAATATESISHLRRDVFRSWSHRPNVSALCDILGKHLGWGPSLVCSKTMPLLLEWDLRQGPNPNPSLGVQFKPVSIQKMAGSCSGKDTSDAAGVGDNSMKLPSTTTACSSWRYLLKLETYKGGASSLSTQPQTQISTSDAETEEVEAVLSTQLEPTRADANVILSVEDLDLDTEALTFATSARASLRSVRMALIDNLWPEIQHQVKTQVAKKAAGLKKAGGPSISKAKPTGMEGHEGALLKFFQPKKAVTRQAPAAAAAAAVHSKEETLVPMTAVMMRSKEVVPLYCPSSPTPQVVHPAGLNQSSLFCEVMVSSGPQCSPPADSACSLVTDSSSRCSHQHPIAAGSTHDPSRLSLHSSDQLNNPIEWVPTDASPDRGDRQTTSTSLTPHNSVIKVDRCKPKPLTSSLPLIPTSNLDCSLPSDSPQAQCWVQQKFRIQDSPSLLPLDTTCGANTSLLATCTASTSLLATPSKTTHSRDLCSPSTATPSSPRGRNHQHDTTNILEHDTTTYSHSIDLTSPYESPAKRRQAGVPPSSVLEDACIKATQQIFAAEEWSTPSSHSLVKDSMKATNLTACCEVVKISETSTRAQTLAPSAALENILLADDNLTPCGYKAAGSSSTGTGMGCAACGSTGNMTSTALSPQHNDHCSRADQRNICELDHENYEPEIVYEQEGLPLHNSKQQYIQVDLSSPM</sequence>
<dbReference type="PANTHER" id="PTHR11081:SF59">
    <property type="entry name" value="FI23547P1"/>
    <property type="match status" value="1"/>
</dbReference>
<dbReference type="SUPFAM" id="SSF88723">
    <property type="entry name" value="PIN domain-like"/>
    <property type="match status" value="1"/>
</dbReference>
<dbReference type="Gene3D" id="3.40.50.1010">
    <property type="entry name" value="5'-nuclease"/>
    <property type="match status" value="1"/>
</dbReference>
<accession>A0A250XIS1</accession>
<dbReference type="SMART" id="SM00484">
    <property type="entry name" value="XPGI"/>
    <property type="match status" value="1"/>
</dbReference>
<evidence type="ECO:0000256" key="1">
    <source>
        <dbReference type="SAM" id="MobiDB-lite"/>
    </source>
</evidence>
<protein>
    <recommendedName>
        <fullName evidence="2">XPG-I domain-containing protein</fullName>
    </recommendedName>
</protein>
<dbReference type="OrthoDB" id="2959108at2759"/>
<dbReference type="GO" id="GO:0017108">
    <property type="term" value="F:5'-flap endonuclease activity"/>
    <property type="evidence" value="ECO:0007669"/>
    <property type="project" value="TreeGrafter"/>
</dbReference>
<dbReference type="SUPFAM" id="SSF47807">
    <property type="entry name" value="5' to 3' exonuclease, C-terminal subdomain"/>
    <property type="match status" value="1"/>
</dbReference>
<dbReference type="Proteomes" id="UP000232323">
    <property type="component" value="Unassembled WGS sequence"/>
</dbReference>
<reference evidence="3 4" key="1">
    <citation type="submission" date="2017-08" db="EMBL/GenBank/DDBJ databases">
        <title>Acidophilic green algal genome provides insights into adaptation to an acidic environment.</title>
        <authorList>
            <person name="Hirooka S."/>
            <person name="Hirose Y."/>
            <person name="Kanesaki Y."/>
            <person name="Higuchi S."/>
            <person name="Fujiwara T."/>
            <person name="Onuma R."/>
            <person name="Era A."/>
            <person name="Ohbayashi R."/>
            <person name="Uzuka A."/>
            <person name="Nozaki H."/>
            <person name="Yoshikawa H."/>
            <person name="Miyagishima S.Y."/>
        </authorList>
    </citation>
    <scope>NUCLEOTIDE SEQUENCE [LARGE SCALE GENOMIC DNA]</scope>
    <source>
        <strain evidence="3 4">NIES-2499</strain>
    </source>
</reference>
<dbReference type="PANTHER" id="PTHR11081">
    <property type="entry name" value="FLAP ENDONUCLEASE FAMILY MEMBER"/>
    <property type="match status" value="1"/>
</dbReference>
<gene>
    <name evidence="3" type="ORF">CEUSTIGMA_g10404.t1</name>
</gene>
<feature type="compositionally biased region" description="Polar residues" evidence="1">
    <location>
        <begin position="676"/>
        <end position="685"/>
    </location>
</feature>
<proteinExistence type="predicted"/>
<dbReference type="InterPro" id="IPR036279">
    <property type="entry name" value="5-3_exonuclease_C_sf"/>
</dbReference>
<dbReference type="EMBL" id="BEGY01000089">
    <property type="protein sequence ID" value="GAX82977.1"/>
    <property type="molecule type" value="Genomic_DNA"/>
</dbReference>
<evidence type="ECO:0000313" key="4">
    <source>
        <dbReference type="Proteomes" id="UP000232323"/>
    </source>
</evidence>
<comment type="caution">
    <text evidence="3">The sequence shown here is derived from an EMBL/GenBank/DDBJ whole genome shotgun (WGS) entry which is preliminary data.</text>
</comment>
<feature type="region of interest" description="Disordered" evidence="1">
    <location>
        <begin position="792"/>
        <end position="819"/>
    </location>
</feature>
<feature type="region of interest" description="Disordered" evidence="1">
    <location>
        <begin position="659"/>
        <end position="708"/>
    </location>
</feature>
<feature type="compositionally biased region" description="Polar residues" evidence="1">
    <location>
        <begin position="802"/>
        <end position="812"/>
    </location>
</feature>
<keyword evidence="4" id="KW-1185">Reference proteome</keyword>
<dbReference type="PRINTS" id="PR00853">
    <property type="entry name" value="XPGRADSUPER"/>
</dbReference>
<organism evidence="3 4">
    <name type="scientific">Chlamydomonas eustigma</name>
    <dbReference type="NCBI Taxonomy" id="1157962"/>
    <lineage>
        <taxon>Eukaryota</taxon>
        <taxon>Viridiplantae</taxon>
        <taxon>Chlorophyta</taxon>
        <taxon>core chlorophytes</taxon>
        <taxon>Chlorophyceae</taxon>
        <taxon>CS clade</taxon>
        <taxon>Chlamydomonadales</taxon>
        <taxon>Chlamydomonadaceae</taxon>
        <taxon>Chlamydomonas</taxon>
    </lineage>
</organism>
<dbReference type="InterPro" id="IPR006084">
    <property type="entry name" value="XPG/Rad2"/>
</dbReference>
<dbReference type="Pfam" id="PF00867">
    <property type="entry name" value="XPG_I"/>
    <property type="match status" value="1"/>
</dbReference>
<evidence type="ECO:0000313" key="3">
    <source>
        <dbReference type="EMBL" id="GAX82977.1"/>
    </source>
</evidence>
<dbReference type="InterPro" id="IPR029060">
    <property type="entry name" value="PIN-like_dom_sf"/>
</dbReference>
<dbReference type="InterPro" id="IPR006086">
    <property type="entry name" value="XPG-I_dom"/>
</dbReference>